<dbReference type="InterPro" id="IPR009852">
    <property type="entry name" value="CENPJ_C_dom"/>
</dbReference>
<organism evidence="3 4">
    <name type="scientific">Acanthochromis polyacanthus</name>
    <name type="common">spiny chromis</name>
    <dbReference type="NCBI Taxonomy" id="80966"/>
    <lineage>
        <taxon>Eukaryota</taxon>
        <taxon>Metazoa</taxon>
        <taxon>Chordata</taxon>
        <taxon>Craniata</taxon>
        <taxon>Vertebrata</taxon>
        <taxon>Euteleostomi</taxon>
        <taxon>Actinopterygii</taxon>
        <taxon>Neopterygii</taxon>
        <taxon>Teleostei</taxon>
        <taxon>Neoteleostei</taxon>
        <taxon>Acanthomorphata</taxon>
        <taxon>Ovalentaria</taxon>
        <taxon>Pomacentridae</taxon>
        <taxon>Acanthochromis</taxon>
    </lineage>
</organism>
<feature type="domain" description="Centromere protein J C-terminal" evidence="2">
    <location>
        <begin position="123"/>
        <end position="154"/>
    </location>
</feature>
<reference evidence="3" key="1">
    <citation type="submission" date="2025-08" db="UniProtKB">
        <authorList>
            <consortium name="Ensembl"/>
        </authorList>
    </citation>
    <scope>IDENTIFICATION</scope>
</reference>
<dbReference type="Ensembl" id="ENSAPOT00000023201.1">
    <property type="protein sequence ID" value="ENSAPOP00000014616.1"/>
    <property type="gene ID" value="ENSAPOG00000017533.1"/>
</dbReference>
<feature type="domain" description="Centromere protein J C-terminal" evidence="2">
    <location>
        <begin position="88"/>
        <end position="120"/>
    </location>
</feature>
<keyword evidence="4" id="KW-1185">Reference proteome</keyword>
<evidence type="ECO:0000259" key="2">
    <source>
        <dbReference type="Pfam" id="PF07202"/>
    </source>
</evidence>
<dbReference type="GO" id="GO:0005813">
    <property type="term" value="C:centrosome"/>
    <property type="evidence" value="ECO:0007669"/>
    <property type="project" value="TreeGrafter"/>
</dbReference>
<evidence type="ECO:0000313" key="3">
    <source>
        <dbReference type="Ensembl" id="ENSAPOP00000014616.1"/>
    </source>
</evidence>
<dbReference type="Gene3D" id="2.60.450.20">
    <property type="match status" value="1"/>
</dbReference>
<dbReference type="InParanoid" id="A0A3Q1F9Y4"/>
<dbReference type="AlphaFoldDB" id="A0A3Q1F9Y4"/>
<dbReference type="GO" id="GO:0005814">
    <property type="term" value="C:centriole"/>
    <property type="evidence" value="ECO:0007669"/>
    <property type="project" value="TreeGrafter"/>
</dbReference>
<dbReference type="GeneTree" id="ENSGT00530000063927"/>
<accession>A0A3Q1F9Y4</accession>
<proteinExistence type="inferred from homology"/>
<protein>
    <submittedName>
        <fullName evidence="3">Centromere protein J-like</fullName>
    </submittedName>
</protein>
<dbReference type="InterPro" id="IPR047002">
    <property type="entry name" value="Tcp10_C_sf"/>
</dbReference>
<dbReference type="STRING" id="80966.ENSAPOP00000014616"/>
<dbReference type="GO" id="GO:0061511">
    <property type="term" value="P:centriole elongation"/>
    <property type="evidence" value="ECO:0007669"/>
    <property type="project" value="TreeGrafter"/>
</dbReference>
<dbReference type="Proteomes" id="UP000257200">
    <property type="component" value="Unplaced"/>
</dbReference>
<dbReference type="Pfam" id="PF07202">
    <property type="entry name" value="Tcp10_C"/>
    <property type="match status" value="2"/>
</dbReference>
<dbReference type="PANTHER" id="PTHR10331">
    <property type="entry name" value="T COMPLEX PROTEIN 10"/>
    <property type="match status" value="1"/>
</dbReference>
<dbReference type="PANTHER" id="PTHR10331:SF28">
    <property type="entry name" value="CENTROMERE PROTEIN J-LIKE"/>
    <property type="match status" value="1"/>
</dbReference>
<reference evidence="3" key="2">
    <citation type="submission" date="2025-09" db="UniProtKB">
        <authorList>
            <consortium name="Ensembl"/>
        </authorList>
    </citation>
    <scope>IDENTIFICATION</scope>
</reference>
<dbReference type="GO" id="GO:0060271">
    <property type="term" value="P:cilium assembly"/>
    <property type="evidence" value="ECO:0007669"/>
    <property type="project" value="TreeGrafter"/>
</dbReference>
<evidence type="ECO:0000313" key="4">
    <source>
        <dbReference type="Proteomes" id="UP000257200"/>
    </source>
</evidence>
<evidence type="ECO:0000256" key="1">
    <source>
        <dbReference type="ARBA" id="ARBA00005627"/>
    </source>
</evidence>
<dbReference type="GO" id="GO:0015631">
    <property type="term" value="F:tubulin binding"/>
    <property type="evidence" value="ECO:0007669"/>
    <property type="project" value="TreeGrafter"/>
</dbReference>
<name>A0A3Q1F9Y4_9TELE</name>
<sequence length="182" mass="20624">MAKKKVISTDQKTKTVTFLNGDIKHILDDGKVVYRYADSKTTQTTYPSGLEVLHFANKQIDKRETQRHPGGKREILFPDQTIKYLESDGSEKTIFLDGTVIHLSSGEKMVDFPNGQREVHTSQYKRREYPDGTVKIIYPSGQQETKYASGRVHIRTVKGDLQHSSSVNTCECWGASRTQQSV</sequence>
<comment type="similarity">
    <text evidence="1">Belongs to the TCP10 family.</text>
</comment>
<dbReference type="InterPro" id="IPR026581">
    <property type="entry name" value="TCP10L/CENPJ"/>
</dbReference>